<dbReference type="InterPro" id="IPR008323">
    <property type="entry name" value="UCP033563"/>
</dbReference>
<accession>A0A3B1AXB1</accession>
<organism evidence="1">
    <name type="scientific">hydrothermal vent metagenome</name>
    <dbReference type="NCBI Taxonomy" id="652676"/>
    <lineage>
        <taxon>unclassified sequences</taxon>
        <taxon>metagenomes</taxon>
        <taxon>ecological metagenomes</taxon>
    </lineage>
</organism>
<dbReference type="PIRSF" id="PIRSF033563">
    <property type="entry name" value="UCP033563"/>
    <property type="match status" value="1"/>
</dbReference>
<dbReference type="AlphaFoldDB" id="A0A3B1AXB1"/>
<dbReference type="PANTHER" id="PTHR36454">
    <property type="entry name" value="LMO2823 PROTEIN"/>
    <property type="match status" value="1"/>
</dbReference>
<gene>
    <name evidence="1" type="ORF">MNBD_GAMMA26-2420</name>
</gene>
<dbReference type="EMBL" id="UOFX01000076">
    <property type="protein sequence ID" value="VAX10679.1"/>
    <property type="molecule type" value="Genomic_DNA"/>
</dbReference>
<reference evidence="1" key="1">
    <citation type="submission" date="2018-06" db="EMBL/GenBank/DDBJ databases">
        <authorList>
            <person name="Zhirakovskaya E."/>
        </authorList>
    </citation>
    <scope>NUCLEOTIDE SEQUENCE</scope>
</reference>
<dbReference type="PANTHER" id="PTHR36454:SF1">
    <property type="entry name" value="DUF1015 DOMAIN-CONTAINING PROTEIN"/>
    <property type="match status" value="1"/>
</dbReference>
<sequence length="413" mass="45738">MPLIKPFPGLRPARERAEDVIAPPYDVLSKAEAQQKVQGRPWSFLHVSRAEIDLPDDTDPYAPEVYAKAAVMLDSLRGSGILASDPQPCYYVYRIWVDTHVQTGLVAVASVDAYNSGRIKKHEFTRPAKEDDRVRQIDALNAQTGPVLLAYEANKTVDHILATAAESPPDVNVTAEGNVMHQLWLISDPAVCDTLTRTFDAMPALYVADGHHRSAAAARVAAKRMAANPDHTGEEPYNYFLSVMFPHSEMLIFDYNRVVRDLNGLSQQAFLEKLEAAFTITPSPHPYRPACSGEFGMYLKGRWYRLALHPDRMQSDDSVARLDSSLLTRNLLDPILGIKDLRRDERIDFVGGIRGRAGLEAPVNSGEMAVAFAVFPVTMDDLMAVADAGEVMPPKSTWFEPKLVDGLVSHLLD</sequence>
<dbReference type="Pfam" id="PF06245">
    <property type="entry name" value="DUF1015"/>
    <property type="match status" value="1"/>
</dbReference>
<protein>
    <recommendedName>
        <fullName evidence="2">HTH domain of SpoOJ/ParA/ParB/repB family, involved in chromosome partitioning</fullName>
    </recommendedName>
</protein>
<evidence type="ECO:0000313" key="1">
    <source>
        <dbReference type="EMBL" id="VAX10679.1"/>
    </source>
</evidence>
<name>A0A3B1AXB1_9ZZZZ</name>
<proteinExistence type="predicted"/>
<evidence type="ECO:0008006" key="2">
    <source>
        <dbReference type="Google" id="ProtNLM"/>
    </source>
</evidence>